<dbReference type="SUPFAM" id="SSF57667">
    <property type="entry name" value="beta-beta-alpha zinc fingers"/>
    <property type="match status" value="4"/>
</dbReference>
<feature type="domain" description="C2H2-type" evidence="11">
    <location>
        <begin position="48"/>
        <end position="75"/>
    </location>
</feature>
<evidence type="ECO:0000256" key="5">
    <source>
        <dbReference type="ARBA" id="ARBA00022833"/>
    </source>
</evidence>
<dbReference type="InterPro" id="IPR051061">
    <property type="entry name" value="Zinc_finger_trans_reg"/>
</dbReference>
<dbReference type="FunFam" id="3.30.160.60:FF:000358">
    <property type="entry name" value="zinc finger protein 24"/>
    <property type="match status" value="1"/>
</dbReference>
<dbReference type="HOGENOM" id="CLU_002678_91_2_1"/>
<dbReference type="STRING" id="765257.A0A0C9YD68"/>
<dbReference type="Pfam" id="PF13912">
    <property type="entry name" value="zf-C2H2_6"/>
    <property type="match status" value="1"/>
</dbReference>
<keyword evidence="5" id="KW-0862">Zinc</keyword>
<keyword evidence="6" id="KW-0805">Transcription regulation</keyword>
<dbReference type="Pfam" id="PF00096">
    <property type="entry name" value="zf-C2H2"/>
    <property type="match status" value="1"/>
</dbReference>
<dbReference type="Proteomes" id="UP000054018">
    <property type="component" value="Unassembled WGS sequence"/>
</dbReference>
<evidence type="ECO:0000256" key="7">
    <source>
        <dbReference type="ARBA" id="ARBA00023163"/>
    </source>
</evidence>
<dbReference type="GO" id="GO:0008270">
    <property type="term" value="F:zinc ion binding"/>
    <property type="evidence" value="ECO:0007669"/>
    <property type="project" value="UniProtKB-KW"/>
</dbReference>
<sequence>MSTSDPPVPHAQQAARRYPCSYPGCSKSYSKLSRLSEHHRSHTGERPFVCDDCGKSYLRETHLHAHRRSHLPDSQRSYVCTESPGCGKRFWTLQHLRVHQDTHRGDKTYICPEDGCEEAFSKHHQLRAHVCEAHSPPGTKPYICPHPSCDKSFPTNQKLRGHMKTHDDKRYTCSHPSCTPDLNGDPVYFGTWTALQSHLRTAHPPTCTHESCKGRTFASPHNLRAHLKLHEQQEVEALLQGERLDDDDVETSHSRKRRRGGELGRDWKCDYARCEKEFKSKRALTAHHKVIHLGQRNHLCPHPLCDSAFGYKHLLQRHLTKIHSSKRARSSSSSSDDTTDAEASEATTEVDVIEEITGKAYARRLQNAGFIRCPFPDVEELLLLPSDTSVPSTSSRKTCDHVVTRAYDLRRHLKAEHGVVVDKAKVDRWTSVQKCARAS</sequence>
<keyword evidence="13" id="KW-1185">Reference proteome</keyword>
<keyword evidence="4 9" id="KW-0863">Zinc-finger</keyword>
<feature type="region of interest" description="Disordered" evidence="10">
    <location>
        <begin position="240"/>
        <end position="261"/>
    </location>
</feature>
<feature type="domain" description="C2H2-type" evidence="11">
    <location>
        <begin position="18"/>
        <end position="47"/>
    </location>
</feature>
<feature type="domain" description="C2H2-type" evidence="11">
    <location>
        <begin position="109"/>
        <end position="139"/>
    </location>
</feature>
<feature type="domain" description="C2H2-type" evidence="11">
    <location>
        <begin position="78"/>
        <end position="108"/>
    </location>
</feature>
<dbReference type="PANTHER" id="PTHR46179">
    <property type="entry name" value="ZINC FINGER PROTEIN"/>
    <property type="match status" value="1"/>
</dbReference>
<name>A0A0C9YD68_9AGAM</name>
<dbReference type="EMBL" id="KN833736">
    <property type="protein sequence ID" value="KIK22760.1"/>
    <property type="molecule type" value="Genomic_DNA"/>
</dbReference>
<dbReference type="Gene3D" id="3.30.160.60">
    <property type="entry name" value="Classic Zinc Finger"/>
    <property type="match status" value="6"/>
</dbReference>
<feature type="domain" description="C2H2-type" evidence="11">
    <location>
        <begin position="142"/>
        <end position="171"/>
    </location>
</feature>
<dbReference type="InterPro" id="IPR013087">
    <property type="entry name" value="Znf_C2H2_type"/>
</dbReference>
<keyword evidence="3" id="KW-0677">Repeat</keyword>
<evidence type="ECO:0000313" key="13">
    <source>
        <dbReference type="Proteomes" id="UP000054018"/>
    </source>
</evidence>
<evidence type="ECO:0000256" key="1">
    <source>
        <dbReference type="ARBA" id="ARBA00004123"/>
    </source>
</evidence>
<dbReference type="SMART" id="SM00355">
    <property type="entry name" value="ZnF_C2H2"/>
    <property type="match status" value="10"/>
</dbReference>
<reference evidence="12 13" key="1">
    <citation type="submission" date="2014-04" db="EMBL/GenBank/DDBJ databases">
        <authorList>
            <consortium name="DOE Joint Genome Institute"/>
            <person name="Kuo A."/>
            <person name="Kohler A."/>
            <person name="Costa M.D."/>
            <person name="Nagy L.G."/>
            <person name="Floudas D."/>
            <person name="Copeland A."/>
            <person name="Barry K.W."/>
            <person name="Cichocki N."/>
            <person name="Veneault-Fourrey C."/>
            <person name="LaButti K."/>
            <person name="Lindquist E.A."/>
            <person name="Lipzen A."/>
            <person name="Lundell T."/>
            <person name="Morin E."/>
            <person name="Murat C."/>
            <person name="Sun H."/>
            <person name="Tunlid A."/>
            <person name="Henrissat B."/>
            <person name="Grigoriev I.V."/>
            <person name="Hibbett D.S."/>
            <person name="Martin F."/>
            <person name="Nordberg H.P."/>
            <person name="Cantor M.N."/>
            <person name="Hua S.X."/>
        </authorList>
    </citation>
    <scope>NUCLEOTIDE SEQUENCE [LARGE SCALE GENOMIC DNA]</scope>
    <source>
        <strain evidence="12 13">441</strain>
    </source>
</reference>
<evidence type="ECO:0000256" key="4">
    <source>
        <dbReference type="ARBA" id="ARBA00022771"/>
    </source>
</evidence>
<proteinExistence type="predicted"/>
<evidence type="ECO:0000256" key="3">
    <source>
        <dbReference type="ARBA" id="ARBA00022737"/>
    </source>
</evidence>
<gene>
    <name evidence="12" type="ORF">PISMIDRAFT_101906</name>
</gene>
<evidence type="ECO:0000256" key="6">
    <source>
        <dbReference type="ARBA" id="ARBA00023015"/>
    </source>
</evidence>
<dbReference type="PROSITE" id="PS50157">
    <property type="entry name" value="ZINC_FINGER_C2H2_2"/>
    <property type="match status" value="7"/>
</dbReference>
<dbReference type="PROSITE" id="PS00028">
    <property type="entry name" value="ZINC_FINGER_C2H2_1"/>
    <property type="match status" value="6"/>
</dbReference>
<evidence type="ECO:0000256" key="2">
    <source>
        <dbReference type="ARBA" id="ARBA00022723"/>
    </source>
</evidence>
<dbReference type="OrthoDB" id="427030at2759"/>
<evidence type="ECO:0000256" key="8">
    <source>
        <dbReference type="ARBA" id="ARBA00023242"/>
    </source>
</evidence>
<feature type="domain" description="C2H2-type" evidence="11">
    <location>
        <begin position="267"/>
        <end position="297"/>
    </location>
</feature>
<keyword evidence="2" id="KW-0479">Metal-binding</keyword>
<dbReference type="GO" id="GO:0000981">
    <property type="term" value="F:DNA-binding transcription factor activity, RNA polymerase II-specific"/>
    <property type="evidence" value="ECO:0007669"/>
    <property type="project" value="UniProtKB-ARBA"/>
</dbReference>
<protein>
    <submittedName>
        <fullName evidence="12">Unplaced genomic scaffold scaffold_52, whole genome shotgun sequence</fullName>
    </submittedName>
</protein>
<dbReference type="AlphaFoldDB" id="A0A0C9YD68"/>
<evidence type="ECO:0000313" key="12">
    <source>
        <dbReference type="EMBL" id="KIK22760.1"/>
    </source>
</evidence>
<keyword evidence="8" id="KW-0539">Nucleus</keyword>
<dbReference type="PANTHER" id="PTHR46179:SF13">
    <property type="entry name" value="C2H2-TYPE DOMAIN-CONTAINING PROTEIN"/>
    <property type="match status" value="1"/>
</dbReference>
<evidence type="ECO:0000259" key="11">
    <source>
        <dbReference type="PROSITE" id="PS50157"/>
    </source>
</evidence>
<dbReference type="InterPro" id="IPR036236">
    <property type="entry name" value="Znf_C2H2_sf"/>
</dbReference>
<comment type="subcellular location">
    <subcellularLocation>
        <location evidence="1">Nucleus</location>
    </subcellularLocation>
</comment>
<evidence type="ECO:0000256" key="9">
    <source>
        <dbReference type="PROSITE-ProRule" id="PRU00042"/>
    </source>
</evidence>
<reference evidence="13" key="2">
    <citation type="submission" date="2015-01" db="EMBL/GenBank/DDBJ databases">
        <title>Evolutionary Origins and Diversification of the Mycorrhizal Mutualists.</title>
        <authorList>
            <consortium name="DOE Joint Genome Institute"/>
            <consortium name="Mycorrhizal Genomics Consortium"/>
            <person name="Kohler A."/>
            <person name="Kuo A."/>
            <person name="Nagy L.G."/>
            <person name="Floudas D."/>
            <person name="Copeland A."/>
            <person name="Barry K.W."/>
            <person name="Cichocki N."/>
            <person name="Veneault-Fourrey C."/>
            <person name="LaButti K."/>
            <person name="Lindquist E.A."/>
            <person name="Lipzen A."/>
            <person name="Lundell T."/>
            <person name="Morin E."/>
            <person name="Murat C."/>
            <person name="Riley R."/>
            <person name="Ohm R."/>
            <person name="Sun H."/>
            <person name="Tunlid A."/>
            <person name="Henrissat B."/>
            <person name="Grigoriev I.V."/>
            <person name="Hibbett D.S."/>
            <person name="Martin F."/>
        </authorList>
    </citation>
    <scope>NUCLEOTIDE SEQUENCE [LARGE SCALE GENOMIC DNA]</scope>
    <source>
        <strain evidence="13">441</strain>
    </source>
</reference>
<evidence type="ECO:0000256" key="10">
    <source>
        <dbReference type="SAM" id="MobiDB-lite"/>
    </source>
</evidence>
<dbReference type="GO" id="GO:0000978">
    <property type="term" value="F:RNA polymerase II cis-regulatory region sequence-specific DNA binding"/>
    <property type="evidence" value="ECO:0007669"/>
    <property type="project" value="UniProtKB-ARBA"/>
</dbReference>
<accession>A0A0C9YD68</accession>
<dbReference type="GO" id="GO:0005634">
    <property type="term" value="C:nucleus"/>
    <property type="evidence" value="ECO:0007669"/>
    <property type="project" value="UniProtKB-SubCell"/>
</dbReference>
<keyword evidence="7" id="KW-0804">Transcription</keyword>
<dbReference type="FunFam" id="3.30.160.60:FF:000125">
    <property type="entry name" value="Putative zinc finger protein 143"/>
    <property type="match status" value="1"/>
</dbReference>
<feature type="domain" description="C2H2-type" evidence="11">
    <location>
        <begin position="298"/>
        <end position="328"/>
    </location>
</feature>
<organism evidence="12 13">
    <name type="scientific">Pisolithus microcarpus 441</name>
    <dbReference type="NCBI Taxonomy" id="765257"/>
    <lineage>
        <taxon>Eukaryota</taxon>
        <taxon>Fungi</taxon>
        <taxon>Dikarya</taxon>
        <taxon>Basidiomycota</taxon>
        <taxon>Agaricomycotina</taxon>
        <taxon>Agaricomycetes</taxon>
        <taxon>Agaricomycetidae</taxon>
        <taxon>Boletales</taxon>
        <taxon>Sclerodermatineae</taxon>
        <taxon>Pisolithaceae</taxon>
        <taxon>Pisolithus</taxon>
    </lineage>
</organism>
<feature type="region of interest" description="Disordered" evidence="10">
    <location>
        <begin position="322"/>
        <end position="347"/>
    </location>
</feature>